<evidence type="ECO:0000313" key="2">
    <source>
        <dbReference type="Proteomes" id="UP001443914"/>
    </source>
</evidence>
<organism evidence="1 2">
    <name type="scientific">Saponaria officinalis</name>
    <name type="common">Common soapwort</name>
    <name type="synonym">Lychnis saponaria</name>
    <dbReference type="NCBI Taxonomy" id="3572"/>
    <lineage>
        <taxon>Eukaryota</taxon>
        <taxon>Viridiplantae</taxon>
        <taxon>Streptophyta</taxon>
        <taxon>Embryophyta</taxon>
        <taxon>Tracheophyta</taxon>
        <taxon>Spermatophyta</taxon>
        <taxon>Magnoliopsida</taxon>
        <taxon>eudicotyledons</taxon>
        <taxon>Gunneridae</taxon>
        <taxon>Pentapetalae</taxon>
        <taxon>Caryophyllales</taxon>
        <taxon>Caryophyllaceae</taxon>
        <taxon>Caryophylleae</taxon>
        <taxon>Saponaria</taxon>
    </lineage>
</organism>
<sequence>MVSELQLLVPLFTRSTFQDDPMWGLFNPDLPPVFAVYIEDVYCIFEGPWLHEHMEPLKIITEPEGNLFISEDCKEEDDLAVNFDAPPVFDDYDGHEAPISVVTDKNSRHGAAYYNNASLDTHWIAYMNLVIHAETVNKWVPEHYAVYLTIEVHNAFQMHHGMFKRNYEYIKLVFDPGIDQRMRRAAHLNIGRHKNWDDSF</sequence>
<comment type="caution">
    <text evidence="1">The sequence shown here is derived from an EMBL/GenBank/DDBJ whole genome shotgun (WGS) entry which is preliminary data.</text>
</comment>
<evidence type="ECO:0000313" key="1">
    <source>
        <dbReference type="EMBL" id="KAK9673439.1"/>
    </source>
</evidence>
<proteinExistence type="predicted"/>
<accession>A0AAW1HBS8</accession>
<gene>
    <name evidence="1" type="ORF">RND81_12G168100</name>
</gene>
<name>A0AAW1HBS8_SAPOF</name>
<reference evidence="1" key="1">
    <citation type="submission" date="2024-03" db="EMBL/GenBank/DDBJ databases">
        <title>WGS assembly of Saponaria officinalis var. Norfolk2.</title>
        <authorList>
            <person name="Jenkins J."/>
            <person name="Shu S."/>
            <person name="Grimwood J."/>
            <person name="Barry K."/>
            <person name="Goodstein D."/>
            <person name="Schmutz J."/>
            <person name="Leebens-Mack J."/>
            <person name="Osbourn A."/>
        </authorList>
    </citation>
    <scope>NUCLEOTIDE SEQUENCE [LARGE SCALE GENOMIC DNA]</scope>
    <source>
        <strain evidence="1">JIC</strain>
    </source>
</reference>
<dbReference type="EMBL" id="JBDFQZ010000012">
    <property type="protein sequence ID" value="KAK9673439.1"/>
    <property type="molecule type" value="Genomic_DNA"/>
</dbReference>
<dbReference type="Proteomes" id="UP001443914">
    <property type="component" value="Unassembled WGS sequence"/>
</dbReference>
<protein>
    <submittedName>
        <fullName evidence="1">Uncharacterized protein</fullName>
    </submittedName>
</protein>
<keyword evidence="2" id="KW-1185">Reference proteome</keyword>
<dbReference type="AlphaFoldDB" id="A0AAW1HBS8"/>